<dbReference type="PANTHER" id="PTHR30349:SF41">
    <property type="entry name" value="INTEGRASE_RECOMBINASE PROTEIN MJ0367-RELATED"/>
    <property type="match status" value="1"/>
</dbReference>
<dbReference type="InterPro" id="IPR013762">
    <property type="entry name" value="Integrase-like_cat_sf"/>
</dbReference>
<keyword evidence="3" id="KW-0233">DNA recombination</keyword>
<dbReference type="InterPro" id="IPR050090">
    <property type="entry name" value="Tyrosine_recombinase_XerCD"/>
</dbReference>
<evidence type="ECO:0000256" key="2">
    <source>
        <dbReference type="ARBA" id="ARBA00023125"/>
    </source>
</evidence>
<protein>
    <submittedName>
        <fullName evidence="5">Site-specific recombinase XerD</fullName>
    </submittedName>
</protein>
<dbReference type="CDD" id="cd00397">
    <property type="entry name" value="DNA_BRE_C"/>
    <property type="match status" value="1"/>
</dbReference>
<proteinExistence type="inferred from homology"/>
<dbReference type="Gene3D" id="1.10.443.10">
    <property type="entry name" value="Intergrase catalytic core"/>
    <property type="match status" value="1"/>
</dbReference>
<dbReference type="GO" id="GO:0003677">
    <property type="term" value="F:DNA binding"/>
    <property type="evidence" value="ECO:0007669"/>
    <property type="project" value="UniProtKB-KW"/>
</dbReference>
<keyword evidence="6" id="KW-1185">Reference proteome</keyword>
<dbReference type="RefSeq" id="WP_100903570.1">
    <property type="nucleotide sequence ID" value="NZ_CAWNNC010000006.1"/>
</dbReference>
<sequence>MARETTRQIDLVLAAPRPLTVHPAAVYLSSLTSGSRRTMEKSLNVIARMLTAPVESDALSLDWSKLRYQHTAAIRSVLMEQYAPATVNRMLCALRRVLQEAHHLRLISTDDYATAINLKSVQGDSPLRGRLLKPSEIAALLSDCKNDLTLIGKRDAALIAILSGSGLRRSELVALDTVDYKTEDSSLLVRKGKGRKSRTVYLPSGAVAALEDWLVERGNAPGALICPVRRGGHIKVGRMTDQAVMTILRKRASCASVAAFSPHDFRRTFITNLLAAGVDVLTVSRLAGHADPATTAKYDLRSEEFKRQAVQLLHVPYGE</sequence>
<organism evidence="5 6">
    <name type="scientific">Nostoc flagelliforme CCNUN1</name>
    <dbReference type="NCBI Taxonomy" id="2038116"/>
    <lineage>
        <taxon>Bacteria</taxon>
        <taxon>Bacillati</taxon>
        <taxon>Cyanobacteriota</taxon>
        <taxon>Cyanophyceae</taxon>
        <taxon>Nostocales</taxon>
        <taxon>Nostocaceae</taxon>
        <taxon>Nostoc</taxon>
    </lineage>
</organism>
<keyword evidence="5" id="KW-0614">Plasmid</keyword>
<dbReference type="KEGG" id="nfl:COO91_09610"/>
<gene>
    <name evidence="5" type="ORF">COO91_09610</name>
</gene>
<dbReference type="InterPro" id="IPR002104">
    <property type="entry name" value="Integrase_catalytic"/>
</dbReference>
<reference evidence="5 6" key="1">
    <citation type="submission" date="2017-11" db="EMBL/GenBank/DDBJ databases">
        <title>Complete genome of a free-living desiccation-tolerant cyanobacterium and its photosynthetic adaptation to extreme terrestrial habitat.</title>
        <authorList>
            <person name="Shang J."/>
        </authorList>
    </citation>
    <scope>NUCLEOTIDE SEQUENCE [LARGE SCALE GENOMIC DNA]</scope>
    <source>
        <strain evidence="5 6">CCNUN1</strain>
        <plasmid evidence="6">pnfsy05</plasmid>
    </source>
</reference>
<keyword evidence="2" id="KW-0238">DNA-binding</keyword>
<evidence type="ECO:0000256" key="3">
    <source>
        <dbReference type="ARBA" id="ARBA00023172"/>
    </source>
</evidence>
<evidence type="ECO:0000313" key="5">
    <source>
        <dbReference type="EMBL" id="AUB43433.1"/>
    </source>
</evidence>
<dbReference type="EMBL" id="CP024790">
    <property type="protein sequence ID" value="AUB43433.1"/>
    <property type="molecule type" value="Genomic_DNA"/>
</dbReference>
<evidence type="ECO:0000259" key="4">
    <source>
        <dbReference type="PROSITE" id="PS51898"/>
    </source>
</evidence>
<dbReference type="Proteomes" id="UP000232003">
    <property type="component" value="Plasmid pNFSY05"/>
</dbReference>
<dbReference type="OrthoDB" id="9801717at2"/>
<geneLocation type="plasmid" evidence="6">
    <name>pnfsy05</name>
</geneLocation>
<dbReference type="PANTHER" id="PTHR30349">
    <property type="entry name" value="PHAGE INTEGRASE-RELATED"/>
    <property type="match status" value="1"/>
</dbReference>
<dbReference type="GO" id="GO:0015074">
    <property type="term" value="P:DNA integration"/>
    <property type="evidence" value="ECO:0007669"/>
    <property type="project" value="InterPro"/>
</dbReference>
<dbReference type="AlphaFoldDB" id="A0A2K8T766"/>
<evidence type="ECO:0000313" key="6">
    <source>
        <dbReference type="Proteomes" id="UP000232003"/>
    </source>
</evidence>
<evidence type="ECO:0000256" key="1">
    <source>
        <dbReference type="ARBA" id="ARBA00008857"/>
    </source>
</evidence>
<dbReference type="SUPFAM" id="SSF56349">
    <property type="entry name" value="DNA breaking-rejoining enzymes"/>
    <property type="match status" value="1"/>
</dbReference>
<dbReference type="PROSITE" id="PS51898">
    <property type="entry name" value="TYR_RECOMBINASE"/>
    <property type="match status" value="1"/>
</dbReference>
<dbReference type="Pfam" id="PF00589">
    <property type="entry name" value="Phage_integrase"/>
    <property type="match status" value="1"/>
</dbReference>
<dbReference type="InterPro" id="IPR011010">
    <property type="entry name" value="DNA_brk_join_enz"/>
</dbReference>
<accession>A0A2K8T766</accession>
<dbReference type="GO" id="GO:0006310">
    <property type="term" value="P:DNA recombination"/>
    <property type="evidence" value="ECO:0007669"/>
    <property type="project" value="UniProtKB-KW"/>
</dbReference>
<feature type="domain" description="Tyr recombinase" evidence="4">
    <location>
        <begin position="126"/>
        <end position="311"/>
    </location>
</feature>
<name>A0A2K8T766_9NOSO</name>
<comment type="similarity">
    <text evidence="1">Belongs to the 'phage' integrase family.</text>
</comment>